<evidence type="ECO:0000256" key="8">
    <source>
        <dbReference type="ARBA" id="ARBA00048027"/>
    </source>
</evidence>
<dbReference type="SMART" id="SM00963">
    <property type="entry name" value="SRP54_N"/>
    <property type="match status" value="1"/>
</dbReference>
<protein>
    <recommendedName>
        <fullName evidence="10">Signal recognition particle receptor FtsY</fullName>
        <shortName evidence="10">SRP receptor</shortName>
        <ecNumber evidence="10">3.6.5.4</ecNumber>
    </recommendedName>
</protein>
<evidence type="ECO:0000256" key="4">
    <source>
        <dbReference type="ARBA" id="ARBA00022801"/>
    </source>
</evidence>
<name>A0A656D666_KRYT1</name>
<evidence type="ECO:0000256" key="10">
    <source>
        <dbReference type="HAMAP-Rule" id="MF_00920"/>
    </source>
</evidence>
<feature type="binding site" evidence="10">
    <location>
        <begin position="202"/>
        <end position="206"/>
    </location>
    <ligand>
        <name>GTP</name>
        <dbReference type="ChEBI" id="CHEBI:37565"/>
    </ligand>
</feature>
<comment type="subcellular location">
    <subcellularLocation>
        <location evidence="10">Cell membrane</location>
        <topology evidence="10">Peripheral membrane protein</topology>
        <orientation evidence="10">Cytoplasmic side</orientation>
    </subcellularLocation>
    <subcellularLocation>
        <location evidence="10">Cytoplasm</location>
    </subcellularLocation>
</comment>
<gene>
    <name evidence="10" type="primary">ftsY</name>
    <name evidence="13" type="ORF">JGI24_01156</name>
    <name evidence="12" type="ORF">JGI25_00560</name>
</gene>
<evidence type="ECO:0000313" key="14">
    <source>
        <dbReference type="Proteomes" id="UP000243065"/>
    </source>
</evidence>
<dbReference type="GO" id="GO:0005525">
    <property type="term" value="F:GTP binding"/>
    <property type="evidence" value="ECO:0007669"/>
    <property type="project" value="UniProtKB-UniRule"/>
</dbReference>
<dbReference type="PROSITE" id="PS00300">
    <property type="entry name" value="SRP54"/>
    <property type="match status" value="1"/>
</dbReference>
<dbReference type="InterPro" id="IPR000897">
    <property type="entry name" value="SRP54_GTPase_dom"/>
</dbReference>
<dbReference type="EMBL" id="CZVU01000052">
    <property type="protein sequence ID" value="CUT02606.1"/>
    <property type="molecule type" value="Genomic_DNA"/>
</dbReference>
<comment type="similarity">
    <text evidence="10">Belongs to the GTP-binding SRP family. FtsY subfamily.</text>
</comment>
<dbReference type="Proteomes" id="UP000243105">
    <property type="component" value="Unassembled WGS sequence"/>
</dbReference>
<dbReference type="GO" id="GO:0005886">
    <property type="term" value="C:plasma membrane"/>
    <property type="evidence" value="ECO:0007669"/>
    <property type="project" value="UniProtKB-SubCell"/>
</dbReference>
<sequence>MGIIDKLNLKKIKDGLTKTRNNLLEKISNLFSTTKIIDENFFANLEEILITADVGVDMTNMIISGLKERLKKESIDDTRTIFSFLKDELSKILNSVHTFQNPEPFAIPEGVKPFVIMIVGVNGVGKTTTIGKLAYNYKSRGKKVLIGAADTFRAAANEQLEIWAERAGVDIIQQQKGADPGAVAFDTLKSALARNIDVVLIDTAGRLHTKTNLMEELKKIKKVMQKVIPDAPHEVWLVLDATTGQNAIQQARYFTQAVGVTGLIITKLDGTAKGGVLFAIVNELKIPVKFIGVGEGIDDLQPFDPDAFIDAILEK</sequence>
<dbReference type="AlphaFoldDB" id="A0A656D666"/>
<evidence type="ECO:0000256" key="1">
    <source>
        <dbReference type="ARBA" id="ARBA00022475"/>
    </source>
</evidence>
<dbReference type="HAMAP" id="MF_00920">
    <property type="entry name" value="FtsY"/>
    <property type="match status" value="1"/>
</dbReference>
<dbReference type="EC" id="3.6.5.4" evidence="10"/>
<dbReference type="RefSeq" id="WP_072150530.1">
    <property type="nucleotide sequence ID" value="NZ_CZVH01000045.1"/>
</dbReference>
<dbReference type="InterPro" id="IPR013822">
    <property type="entry name" value="Signal_recog_particl_SRP54_hlx"/>
</dbReference>
<accession>A0A656D666</accession>
<dbReference type="InterPro" id="IPR004390">
    <property type="entry name" value="SR_rcpt_FtsY"/>
</dbReference>
<dbReference type="Gene3D" id="1.20.120.140">
    <property type="entry name" value="Signal recognition particle SRP54, nucleotide-binding domain"/>
    <property type="match status" value="1"/>
</dbReference>
<keyword evidence="1 10" id="KW-1003">Cell membrane</keyword>
<dbReference type="Pfam" id="PF02881">
    <property type="entry name" value="SRP54_N"/>
    <property type="match status" value="1"/>
</dbReference>
<dbReference type="InterPro" id="IPR036225">
    <property type="entry name" value="SRP/SRP_N"/>
</dbReference>
<keyword evidence="14" id="KW-1185">Reference proteome</keyword>
<evidence type="ECO:0000256" key="2">
    <source>
        <dbReference type="ARBA" id="ARBA00022490"/>
    </source>
</evidence>
<dbReference type="EMBL" id="CZVV01000025">
    <property type="protein sequence ID" value="CUS99355.1"/>
    <property type="molecule type" value="Genomic_DNA"/>
</dbReference>
<evidence type="ECO:0000256" key="9">
    <source>
        <dbReference type="ARBA" id="ARBA00053570"/>
    </source>
</evidence>
<feature type="binding site" evidence="10">
    <location>
        <begin position="266"/>
        <end position="269"/>
    </location>
    <ligand>
        <name>GTP</name>
        <dbReference type="ChEBI" id="CHEBI:37565"/>
    </ligand>
</feature>
<organism evidence="13 14">
    <name type="scientific">Kryptobacter tengchongensis</name>
    <dbReference type="NCBI Taxonomy" id="1643429"/>
    <lineage>
        <taxon>Bacteria</taxon>
        <taxon>Pseudomonadati</taxon>
        <taxon>Candidatus Kryptoniota</taxon>
        <taxon>Candidatus Kryptobacter</taxon>
    </lineage>
</organism>
<dbReference type="CDD" id="cd17874">
    <property type="entry name" value="FtsY"/>
    <property type="match status" value="1"/>
</dbReference>
<comment type="subunit">
    <text evidence="10">Part of the signal recognition particle protein translocation system, which is composed of SRP and FtsY.</text>
</comment>
<dbReference type="GO" id="GO:0005737">
    <property type="term" value="C:cytoplasm"/>
    <property type="evidence" value="ECO:0007669"/>
    <property type="project" value="UniProtKB-SubCell"/>
</dbReference>
<evidence type="ECO:0000256" key="5">
    <source>
        <dbReference type="ARBA" id="ARBA00023134"/>
    </source>
</evidence>
<keyword evidence="2 10" id="KW-0963">Cytoplasm</keyword>
<keyword evidence="4 10" id="KW-0378">Hydrolase</keyword>
<dbReference type="Pfam" id="PF00448">
    <property type="entry name" value="SRP54"/>
    <property type="match status" value="1"/>
</dbReference>
<dbReference type="FunFam" id="3.40.50.300:FF:000053">
    <property type="entry name" value="Signal recognition particle receptor FtsY"/>
    <property type="match status" value="1"/>
</dbReference>
<dbReference type="PANTHER" id="PTHR43134">
    <property type="entry name" value="SIGNAL RECOGNITION PARTICLE RECEPTOR SUBUNIT ALPHA"/>
    <property type="match status" value="1"/>
</dbReference>
<feature type="domain" description="SRP54-type proteins GTP-binding" evidence="11">
    <location>
        <begin position="287"/>
        <end position="300"/>
    </location>
</feature>
<evidence type="ECO:0000313" key="15">
    <source>
        <dbReference type="Proteomes" id="UP000243105"/>
    </source>
</evidence>
<evidence type="ECO:0000256" key="6">
    <source>
        <dbReference type="ARBA" id="ARBA00023136"/>
    </source>
</evidence>
<keyword evidence="7 10" id="KW-0675">Receptor</keyword>
<dbReference type="SUPFAM" id="SSF47364">
    <property type="entry name" value="Domain of the SRP/SRP receptor G-proteins"/>
    <property type="match status" value="1"/>
</dbReference>
<comment type="catalytic activity">
    <reaction evidence="8 10">
        <text>GTP + H2O = GDP + phosphate + H(+)</text>
        <dbReference type="Rhea" id="RHEA:19669"/>
        <dbReference type="ChEBI" id="CHEBI:15377"/>
        <dbReference type="ChEBI" id="CHEBI:15378"/>
        <dbReference type="ChEBI" id="CHEBI:37565"/>
        <dbReference type="ChEBI" id="CHEBI:43474"/>
        <dbReference type="ChEBI" id="CHEBI:58189"/>
        <dbReference type="EC" id="3.6.5.4"/>
    </reaction>
</comment>
<dbReference type="InterPro" id="IPR027417">
    <property type="entry name" value="P-loop_NTPase"/>
</dbReference>
<dbReference type="SMART" id="SM00962">
    <property type="entry name" value="SRP54"/>
    <property type="match status" value="1"/>
</dbReference>
<dbReference type="GO" id="GO:0005047">
    <property type="term" value="F:signal recognition particle binding"/>
    <property type="evidence" value="ECO:0007669"/>
    <property type="project" value="TreeGrafter"/>
</dbReference>
<dbReference type="FunFam" id="1.20.120.140:FF:000002">
    <property type="entry name" value="Signal recognition particle receptor FtsY"/>
    <property type="match status" value="1"/>
</dbReference>
<evidence type="ECO:0000313" key="12">
    <source>
        <dbReference type="EMBL" id="CUS99355.1"/>
    </source>
</evidence>
<dbReference type="SMART" id="SM00382">
    <property type="entry name" value="AAA"/>
    <property type="match status" value="1"/>
</dbReference>
<dbReference type="GO" id="GO:0003924">
    <property type="term" value="F:GTPase activity"/>
    <property type="evidence" value="ECO:0007669"/>
    <property type="project" value="UniProtKB-UniRule"/>
</dbReference>
<dbReference type="PANTHER" id="PTHR43134:SF1">
    <property type="entry name" value="SIGNAL RECOGNITION PARTICLE RECEPTOR SUBUNIT ALPHA"/>
    <property type="match status" value="1"/>
</dbReference>
<keyword evidence="5 10" id="KW-0342">GTP-binding</keyword>
<dbReference type="GO" id="GO:0006614">
    <property type="term" value="P:SRP-dependent cotranslational protein targeting to membrane"/>
    <property type="evidence" value="ECO:0007669"/>
    <property type="project" value="InterPro"/>
</dbReference>
<dbReference type="InterPro" id="IPR042101">
    <property type="entry name" value="SRP54_N_sf"/>
</dbReference>
<dbReference type="OrthoDB" id="9804720at2"/>
<proteinExistence type="inferred from homology"/>
<keyword evidence="3 10" id="KW-0547">Nucleotide-binding</keyword>
<comment type="function">
    <text evidence="9">Involved in targeting and insertion of nascent membrane proteins into the cytoplasmic membrane. Acts as a receptor for the complex formed by the signal recognition particle (SRP) and the ribosome-nascent chain (RNC). Interaction with SRP-RNC leads to the transfer of the RNC complex to the Sec translocase for insertion into the membrane, the hydrolysis of GTP by both Ffh and FtsY, and the dissociation of the SRP-FtsY complex into the individual components.</text>
</comment>
<dbReference type="Proteomes" id="UP000243065">
    <property type="component" value="Unassembled WGS sequence"/>
</dbReference>
<evidence type="ECO:0000259" key="11">
    <source>
        <dbReference type="PROSITE" id="PS00300"/>
    </source>
</evidence>
<evidence type="ECO:0000256" key="3">
    <source>
        <dbReference type="ARBA" id="ARBA00022741"/>
    </source>
</evidence>
<dbReference type="SUPFAM" id="SSF52540">
    <property type="entry name" value="P-loop containing nucleoside triphosphate hydrolases"/>
    <property type="match status" value="1"/>
</dbReference>
<evidence type="ECO:0000256" key="7">
    <source>
        <dbReference type="ARBA" id="ARBA00023170"/>
    </source>
</evidence>
<dbReference type="NCBIfam" id="TIGR00064">
    <property type="entry name" value="ftsY"/>
    <property type="match status" value="1"/>
</dbReference>
<feature type="binding site" evidence="10">
    <location>
        <begin position="120"/>
        <end position="127"/>
    </location>
    <ligand>
        <name>GTP</name>
        <dbReference type="ChEBI" id="CHEBI:37565"/>
    </ligand>
</feature>
<reference evidence="14 15" key="1">
    <citation type="submission" date="2015-11" db="EMBL/GenBank/DDBJ databases">
        <authorList>
            <person name="Varghese N."/>
        </authorList>
    </citation>
    <scope>NUCLEOTIDE SEQUENCE [LARGE SCALE GENOMIC DNA]</scope>
    <source>
        <strain evidence="13 14">JGI-24</strain>
        <strain evidence="12 15">JGI-25</strain>
    </source>
</reference>
<evidence type="ECO:0000313" key="13">
    <source>
        <dbReference type="EMBL" id="CUT02606.1"/>
    </source>
</evidence>
<dbReference type="Gene3D" id="3.40.50.300">
    <property type="entry name" value="P-loop containing nucleotide triphosphate hydrolases"/>
    <property type="match status" value="1"/>
</dbReference>
<dbReference type="InterPro" id="IPR003593">
    <property type="entry name" value="AAA+_ATPase"/>
</dbReference>
<keyword evidence="6 10" id="KW-0472">Membrane</keyword>